<dbReference type="eggNOG" id="KOG1315">
    <property type="taxonomic scope" value="Eukaryota"/>
</dbReference>
<dbReference type="Pfam" id="PF01529">
    <property type="entry name" value="DHHC"/>
    <property type="match status" value="1"/>
</dbReference>
<dbReference type="EC" id="2.3.1.225" evidence="10"/>
<dbReference type="STRING" id="645134.A0A0L0H7F7"/>
<dbReference type="InterPro" id="IPR001594">
    <property type="entry name" value="Palmitoyltrfase_DHHC"/>
</dbReference>
<dbReference type="InterPro" id="IPR039859">
    <property type="entry name" value="PFA4/ZDH16/20/ERF2-like"/>
</dbReference>
<evidence type="ECO:0000256" key="2">
    <source>
        <dbReference type="ARBA" id="ARBA00022679"/>
    </source>
</evidence>
<dbReference type="InParanoid" id="A0A0L0H7F7"/>
<feature type="compositionally biased region" description="Acidic residues" evidence="11">
    <location>
        <begin position="439"/>
        <end position="456"/>
    </location>
</feature>
<dbReference type="OrthoDB" id="331948at2759"/>
<keyword evidence="7" id="KW-0449">Lipoprotein</keyword>
<protein>
    <recommendedName>
        <fullName evidence="10">Palmitoyltransferase</fullName>
        <ecNumber evidence="10">2.3.1.225</ecNumber>
    </recommendedName>
</protein>
<evidence type="ECO:0000256" key="10">
    <source>
        <dbReference type="RuleBase" id="RU079119"/>
    </source>
</evidence>
<evidence type="ECO:0000256" key="4">
    <source>
        <dbReference type="ARBA" id="ARBA00022989"/>
    </source>
</evidence>
<organism evidence="13 14">
    <name type="scientific">Spizellomyces punctatus (strain DAOM BR117)</name>
    <dbReference type="NCBI Taxonomy" id="645134"/>
    <lineage>
        <taxon>Eukaryota</taxon>
        <taxon>Fungi</taxon>
        <taxon>Fungi incertae sedis</taxon>
        <taxon>Chytridiomycota</taxon>
        <taxon>Chytridiomycota incertae sedis</taxon>
        <taxon>Chytridiomycetes</taxon>
        <taxon>Spizellomycetales</taxon>
        <taxon>Spizellomycetaceae</taxon>
        <taxon>Spizellomyces</taxon>
    </lineage>
</organism>
<keyword evidence="5 10" id="KW-0472">Membrane</keyword>
<evidence type="ECO:0000313" key="13">
    <source>
        <dbReference type="EMBL" id="KNC97152.1"/>
    </source>
</evidence>
<feature type="region of interest" description="Disordered" evidence="11">
    <location>
        <begin position="77"/>
        <end position="112"/>
    </location>
</feature>
<evidence type="ECO:0000256" key="5">
    <source>
        <dbReference type="ARBA" id="ARBA00023136"/>
    </source>
</evidence>
<evidence type="ECO:0000256" key="3">
    <source>
        <dbReference type="ARBA" id="ARBA00022692"/>
    </source>
</evidence>
<comment type="catalytic activity">
    <reaction evidence="9 10">
        <text>L-cysteinyl-[protein] + hexadecanoyl-CoA = S-hexadecanoyl-L-cysteinyl-[protein] + CoA</text>
        <dbReference type="Rhea" id="RHEA:36683"/>
        <dbReference type="Rhea" id="RHEA-COMP:10131"/>
        <dbReference type="Rhea" id="RHEA-COMP:11032"/>
        <dbReference type="ChEBI" id="CHEBI:29950"/>
        <dbReference type="ChEBI" id="CHEBI:57287"/>
        <dbReference type="ChEBI" id="CHEBI:57379"/>
        <dbReference type="ChEBI" id="CHEBI:74151"/>
        <dbReference type="EC" id="2.3.1.225"/>
    </reaction>
</comment>
<feature type="compositionally biased region" description="Basic and acidic residues" evidence="11">
    <location>
        <begin position="79"/>
        <end position="93"/>
    </location>
</feature>
<feature type="region of interest" description="Disordered" evidence="11">
    <location>
        <begin position="407"/>
        <end position="461"/>
    </location>
</feature>
<feature type="transmembrane region" description="Helical" evidence="10">
    <location>
        <begin position="45"/>
        <end position="64"/>
    </location>
</feature>
<accession>A0A0L0H7F7</accession>
<keyword evidence="3 10" id="KW-0812">Transmembrane</keyword>
<dbReference type="PROSITE" id="PS50216">
    <property type="entry name" value="DHHC"/>
    <property type="match status" value="1"/>
</dbReference>
<keyword evidence="14" id="KW-1185">Reference proteome</keyword>
<keyword evidence="8 10" id="KW-0012">Acyltransferase</keyword>
<evidence type="ECO:0000256" key="1">
    <source>
        <dbReference type="ARBA" id="ARBA00004141"/>
    </source>
</evidence>
<dbReference type="GO" id="GO:0019706">
    <property type="term" value="F:protein-cysteine S-palmitoyltransferase activity"/>
    <property type="evidence" value="ECO:0007669"/>
    <property type="project" value="UniProtKB-EC"/>
</dbReference>
<comment type="domain">
    <text evidence="10">The DHHC domain is required for palmitoyltransferase activity.</text>
</comment>
<keyword evidence="4 10" id="KW-1133">Transmembrane helix</keyword>
<evidence type="ECO:0000256" key="8">
    <source>
        <dbReference type="ARBA" id="ARBA00023315"/>
    </source>
</evidence>
<dbReference type="RefSeq" id="XP_016605192.1">
    <property type="nucleotide sequence ID" value="XM_016755708.1"/>
</dbReference>
<dbReference type="VEuPathDB" id="FungiDB:SPPG_07542"/>
<feature type="compositionally biased region" description="Low complexity" evidence="11">
    <location>
        <begin position="426"/>
        <end position="438"/>
    </location>
</feature>
<keyword evidence="6" id="KW-0564">Palmitate</keyword>
<keyword evidence="2 10" id="KW-0808">Transferase</keyword>
<evidence type="ECO:0000313" key="14">
    <source>
        <dbReference type="Proteomes" id="UP000053201"/>
    </source>
</evidence>
<evidence type="ECO:0000259" key="12">
    <source>
        <dbReference type="Pfam" id="PF01529"/>
    </source>
</evidence>
<comment type="similarity">
    <text evidence="10">Belongs to the DHHC palmitoyltransferase family.</text>
</comment>
<sequence length="495" mass="56876">MAKGWAWWGRLIVIGVTLLIVFVLVTTQVFIFWPWLSFHPERNLYLWLGPFNVGVLSIFVNYYLGVVTDPGRVPASYDPLKEHDRGEKEESGKARRRGRRPKNSIPDRAVKAKPAKPRWCKTCMVYKPPRSHHCSVCNRCVLKMDHHCPWLNNCIGHANQAHFLRFVLSVTFSALSCLSLMALRIWDLIHYQNQMETAYSTFHDNRPSAYFYTPPPEGPEIVFLIINLLILFLLLLTVGLLSLWQLYYAWQNVTTIESFENAKIEELVRRGKIASEDVSAYPYDLGGYRNLQSVLGKRWWLWWVPQRTPGDGIHHEVNSTALRRVAEGHPIQWPPRAYFAYKKYPHGKPRKGSQEDRIENSVFGSSPRVRRGSEGYVVREWTPEERKRMVEIAMHRATVDENKLKPLVDLGNTPLPPVVSKDADSASESSDWTASSYDESSEEEDQASTEDSDDEVLGLRQRKYQDREGKVIVEPLDYVDDGAVEVGCTGSVQKR</sequence>
<feature type="transmembrane region" description="Helical" evidence="10">
    <location>
        <begin position="12"/>
        <end position="33"/>
    </location>
</feature>
<evidence type="ECO:0000256" key="11">
    <source>
        <dbReference type="SAM" id="MobiDB-lite"/>
    </source>
</evidence>
<dbReference type="EMBL" id="KQ257465">
    <property type="protein sequence ID" value="KNC97152.1"/>
    <property type="molecule type" value="Genomic_DNA"/>
</dbReference>
<evidence type="ECO:0000256" key="6">
    <source>
        <dbReference type="ARBA" id="ARBA00023139"/>
    </source>
</evidence>
<feature type="region of interest" description="Disordered" evidence="11">
    <location>
        <begin position="345"/>
        <end position="366"/>
    </location>
</feature>
<dbReference type="AlphaFoldDB" id="A0A0L0H7F7"/>
<dbReference type="Proteomes" id="UP000053201">
    <property type="component" value="Unassembled WGS sequence"/>
</dbReference>
<name>A0A0L0H7F7_SPIPD</name>
<evidence type="ECO:0000256" key="7">
    <source>
        <dbReference type="ARBA" id="ARBA00023288"/>
    </source>
</evidence>
<dbReference type="PANTHER" id="PTHR12246">
    <property type="entry name" value="PALMITOYLTRANSFERASE ZDHHC16"/>
    <property type="match status" value="1"/>
</dbReference>
<feature type="domain" description="Palmitoyltransferase DHHC" evidence="12">
    <location>
        <begin position="116"/>
        <end position="260"/>
    </location>
</feature>
<feature type="transmembrane region" description="Helical" evidence="10">
    <location>
        <begin position="221"/>
        <end position="244"/>
    </location>
</feature>
<comment type="subcellular location">
    <subcellularLocation>
        <location evidence="1">Membrane</location>
        <topology evidence="1">Multi-pass membrane protein</topology>
    </subcellularLocation>
</comment>
<dbReference type="GO" id="GO:0016020">
    <property type="term" value="C:membrane"/>
    <property type="evidence" value="ECO:0007669"/>
    <property type="project" value="UniProtKB-SubCell"/>
</dbReference>
<dbReference type="OMA" id="WEIERHK"/>
<proteinExistence type="inferred from homology"/>
<dbReference type="GeneID" id="27690751"/>
<evidence type="ECO:0000256" key="9">
    <source>
        <dbReference type="ARBA" id="ARBA00048048"/>
    </source>
</evidence>
<feature type="transmembrane region" description="Helical" evidence="10">
    <location>
        <begin position="166"/>
        <end position="186"/>
    </location>
</feature>
<gene>
    <name evidence="13" type="ORF">SPPG_07542</name>
</gene>
<reference evidence="13 14" key="1">
    <citation type="submission" date="2009-08" db="EMBL/GenBank/DDBJ databases">
        <title>The Genome Sequence of Spizellomyces punctatus strain DAOM BR117.</title>
        <authorList>
            <consortium name="The Broad Institute Genome Sequencing Platform"/>
            <person name="Russ C."/>
            <person name="Cuomo C."/>
            <person name="Shea T."/>
            <person name="Young S.K."/>
            <person name="Zeng Q."/>
            <person name="Koehrsen M."/>
            <person name="Haas B."/>
            <person name="Borodovsky M."/>
            <person name="Guigo R."/>
            <person name="Alvarado L."/>
            <person name="Berlin A."/>
            <person name="Bochicchio J."/>
            <person name="Borenstein D."/>
            <person name="Chapman S."/>
            <person name="Chen Z."/>
            <person name="Engels R."/>
            <person name="Freedman E."/>
            <person name="Gellesch M."/>
            <person name="Goldberg J."/>
            <person name="Griggs A."/>
            <person name="Gujja S."/>
            <person name="Heiman D."/>
            <person name="Hepburn T."/>
            <person name="Howarth C."/>
            <person name="Jen D."/>
            <person name="Larson L."/>
            <person name="Lewis B."/>
            <person name="Mehta T."/>
            <person name="Park D."/>
            <person name="Pearson M."/>
            <person name="Roberts A."/>
            <person name="Saif S."/>
            <person name="Shenoy N."/>
            <person name="Sisk P."/>
            <person name="Stolte C."/>
            <person name="Sykes S."/>
            <person name="Thomson T."/>
            <person name="Walk T."/>
            <person name="White J."/>
            <person name="Yandava C."/>
            <person name="Burger G."/>
            <person name="Gray M.W."/>
            <person name="Holland P.W.H."/>
            <person name="King N."/>
            <person name="Lang F.B.F."/>
            <person name="Roger A.J."/>
            <person name="Ruiz-Trillo I."/>
            <person name="Lander E."/>
            <person name="Nusbaum C."/>
        </authorList>
    </citation>
    <scope>NUCLEOTIDE SEQUENCE [LARGE SCALE GENOMIC DNA]</scope>
    <source>
        <strain evidence="13 14">DAOM BR117</strain>
    </source>
</reference>